<dbReference type="SUPFAM" id="SSF50960">
    <property type="entry name" value="TolB, C-terminal domain"/>
    <property type="match status" value="1"/>
</dbReference>
<evidence type="ECO:0000313" key="2">
    <source>
        <dbReference type="Proteomes" id="UP000778578"/>
    </source>
</evidence>
<name>A0ABS7QA60_9ACTN</name>
<accession>A0ABS7QA60</accession>
<dbReference type="EMBL" id="JAINZZ010000026">
    <property type="protein sequence ID" value="MBY8880002.1"/>
    <property type="molecule type" value="Genomic_DNA"/>
</dbReference>
<keyword evidence="2" id="KW-1185">Reference proteome</keyword>
<dbReference type="Proteomes" id="UP000778578">
    <property type="component" value="Unassembled WGS sequence"/>
</dbReference>
<comment type="caution">
    <text evidence="1">The sequence shown here is derived from an EMBL/GenBank/DDBJ whole genome shotgun (WGS) entry which is preliminary data.</text>
</comment>
<evidence type="ECO:0000313" key="1">
    <source>
        <dbReference type="EMBL" id="MBY8880002.1"/>
    </source>
</evidence>
<reference evidence="1 2" key="1">
    <citation type="submission" date="2021-08" db="EMBL/GenBank/DDBJ databases">
        <title>WGS of actinomycetes from Thailand.</title>
        <authorList>
            <person name="Thawai C."/>
        </authorList>
    </citation>
    <scope>NUCLEOTIDE SEQUENCE [LARGE SCALE GENOMIC DNA]</scope>
    <source>
        <strain evidence="1 2">PLK6-54</strain>
    </source>
</reference>
<organism evidence="1 2">
    <name type="scientific">Actinacidiphila acidipaludis</name>
    <dbReference type="NCBI Taxonomy" id="2873382"/>
    <lineage>
        <taxon>Bacteria</taxon>
        <taxon>Bacillati</taxon>
        <taxon>Actinomycetota</taxon>
        <taxon>Actinomycetes</taxon>
        <taxon>Kitasatosporales</taxon>
        <taxon>Streptomycetaceae</taxon>
        <taxon>Actinacidiphila</taxon>
    </lineage>
</organism>
<proteinExistence type="predicted"/>
<gene>
    <name evidence="1" type="ORF">K7862_20555</name>
</gene>
<sequence>MVALDMDALAAGRASEVRFPTPWPRHFGSVTVSPERDAAVFAGVHAVRSVAATGTTRWEVRHGCWYGGCALLHPSFDEYAHDKDHLYADSGSAAVSADGRLVWAHVRAPLDGDEGTEDDQELWVLLDAMDGRVLGRVNTMTVASNSEHTPHLDPTQMGLSVGEGEEGSPALWGRWDGQQLTAAQIGTELVLLAVSPSGRHLLTVDVGQWSLSLHRTEDGALLQELDAQGTVPSHPRSTGEDRVYWDYDAAFIDEDTIVAGTSECDARYGTARHWLVNVHGMTLRGEVSYPFPVSGPARSAGDGAWYTVSKDRIAVHLWKLAGEK</sequence>
<protein>
    <submittedName>
        <fullName evidence="1">Uncharacterized protein</fullName>
    </submittedName>
</protein>